<evidence type="ECO:0000313" key="2">
    <source>
        <dbReference type="EMBL" id="AVO45558.1"/>
    </source>
</evidence>
<feature type="chain" id="PRO_5015634480" evidence="1">
    <location>
        <begin position="29"/>
        <end position="245"/>
    </location>
</feature>
<organism evidence="2 3">
    <name type="scientific">Phreatobacter cathodiphilus</name>
    <dbReference type="NCBI Taxonomy" id="1868589"/>
    <lineage>
        <taxon>Bacteria</taxon>
        <taxon>Pseudomonadati</taxon>
        <taxon>Pseudomonadota</taxon>
        <taxon>Alphaproteobacteria</taxon>
        <taxon>Hyphomicrobiales</taxon>
        <taxon>Phreatobacteraceae</taxon>
        <taxon>Phreatobacter</taxon>
    </lineage>
</organism>
<proteinExistence type="predicted"/>
<feature type="signal peptide" evidence="1">
    <location>
        <begin position="1"/>
        <end position="28"/>
    </location>
</feature>
<keyword evidence="3" id="KW-1185">Reference proteome</keyword>
<dbReference type="KEGG" id="phr:C6569_11045"/>
<name>A0A2S0NBM1_9HYPH</name>
<sequence length="245" mass="26260">MTMEAALVRLFAMLAFLMPLAAAGAAKAGEGDCFSDDFTAEAELQAAVVRNDGTRLSYVKNAQDQAGCPAAGEACRERAYLVPGNAIIVAKRHEGFRCAIYLATNGQSRTGWLPEAGLMTLPPPLAPDWSGRWRAGREQSITIRRNGATWEIDGDATYGAGDPERMRRGSVNIGSLSATLPRSDRGGPTAVAFTEGPDRTLAYDEGEPTACRVRMQLVGPWLVVSDNRQCGGFNVSFSGIYRRGP</sequence>
<keyword evidence="1" id="KW-0732">Signal</keyword>
<accession>A0A2S0NBM1</accession>
<evidence type="ECO:0000256" key="1">
    <source>
        <dbReference type="SAM" id="SignalP"/>
    </source>
</evidence>
<gene>
    <name evidence="2" type="ORF">C6569_11045</name>
</gene>
<reference evidence="2 3" key="1">
    <citation type="submission" date="2018-03" db="EMBL/GenBank/DDBJ databases">
        <title>Genome sequencing of Phreatobacter sp.</title>
        <authorList>
            <person name="Kim S.-J."/>
            <person name="Heo J."/>
            <person name="Kwon S.-W."/>
        </authorList>
    </citation>
    <scope>NUCLEOTIDE SEQUENCE [LARGE SCALE GENOMIC DNA]</scope>
    <source>
        <strain evidence="2 3">S-12</strain>
    </source>
</reference>
<dbReference type="AlphaFoldDB" id="A0A2S0NBM1"/>
<dbReference type="RefSeq" id="WP_106748899.1">
    <property type="nucleotide sequence ID" value="NZ_CP027668.1"/>
</dbReference>
<dbReference type="OrthoDB" id="6847114at2"/>
<evidence type="ECO:0000313" key="3">
    <source>
        <dbReference type="Proteomes" id="UP000237889"/>
    </source>
</evidence>
<protein>
    <submittedName>
        <fullName evidence="2">Uncharacterized protein</fullName>
    </submittedName>
</protein>
<dbReference type="Proteomes" id="UP000237889">
    <property type="component" value="Chromosome"/>
</dbReference>
<dbReference type="EMBL" id="CP027668">
    <property type="protein sequence ID" value="AVO45558.1"/>
    <property type="molecule type" value="Genomic_DNA"/>
</dbReference>